<evidence type="ECO:0000313" key="2">
    <source>
        <dbReference type="EMBL" id="CAJ1942954.1"/>
    </source>
</evidence>
<reference evidence="2" key="1">
    <citation type="submission" date="2023-08" db="EMBL/GenBank/DDBJ databases">
        <authorList>
            <person name="Audoor S."/>
            <person name="Bilcke G."/>
        </authorList>
    </citation>
    <scope>NUCLEOTIDE SEQUENCE</scope>
</reference>
<dbReference type="EMBL" id="CAKOGP040001112">
    <property type="protein sequence ID" value="CAJ1942954.1"/>
    <property type="molecule type" value="Genomic_DNA"/>
</dbReference>
<keyword evidence="3" id="KW-1185">Reference proteome</keyword>
<protein>
    <recommendedName>
        <fullName evidence="4">Plastid lipid-associated protein/fibrillin conserved domain-containing protein</fullName>
    </recommendedName>
</protein>
<dbReference type="PANTHER" id="PTHR36348">
    <property type="entry name" value="EXPRESSED PROTEIN"/>
    <property type="match status" value="1"/>
</dbReference>
<dbReference type="PANTHER" id="PTHR36348:SF1">
    <property type="entry name" value="EXPRESSED PROTEIN"/>
    <property type="match status" value="1"/>
</dbReference>
<accession>A0AAD2CT91</accession>
<dbReference type="Proteomes" id="UP001295423">
    <property type="component" value="Unassembled WGS sequence"/>
</dbReference>
<evidence type="ECO:0008006" key="4">
    <source>
        <dbReference type="Google" id="ProtNLM"/>
    </source>
</evidence>
<dbReference type="AlphaFoldDB" id="A0AAD2CT91"/>
<gene>
    <name evidence="2" type="ORF">CYCCA115_LOCUS8204</name>
</gene>
<sequence length="314" mass="34906">MKFVVAVFAVLSVTQAFVPLSGVRPAIGSSRDFLLKASDGDESPKPPKWSRIEGNQLEPTAKDFEIMDEMITKLANAAPYELPNAVRRAFRVISSPKFFMRIAERTDATEDPVEKAKLGSLASNLVSTLEVVVETTEETLDERAREVEAVLKAAAEPETGEFLVPLLPTQVQGMRKTLEALEPSSLDEGFLSTVDAWMNKSHQDGMDGMVGILQKVLQMYSGIQIKRAKENMESAESTPASELFEKLLQTDTELWDVEIRNGTKEIKCSPLVREIQKTMESVVLGLENGSMAQRVQAEYLRELITRVEAIQQKE</sequence>
<proteinExistence type="predicted"/>
<feature type="chain" id="PRO_5042109191" description="Plastid lipid-associated protein/fibrillin conserved domain-containing protein" evidence="1">
    <location>
        <begin position="17"/>
        <end position="314"/>
    </location>
</feature>
<keyword evidence="1" id="KW-0732">Signal</keyword>
<organism evidence="2 3">
    <name type="scientific">Cylindrotheca closterium</name>
    <dbReference type="NCBI Taxonomy" id="2856"/>
    <lineage>
        <taxon>Eukaryota</taxon>
        <taxon>Sar</taxon>
        <taxon>Stramenopiles</taxon>
        <taxon>Ochrophyta</taxon>
        <taxon>Bacillariophyta</taxon>
        <taxon>Bacillariophyceae</taxon>
        <taxon>Bacillariophycidae</taxon>
        <taxon>Bacillariales</taxon>
        <taxon>Bacillariaceae</taxon>
        <taxon>Cylindrotheca</taxon>
    </lineage>
</organism>
<evidence type="ECO:0000313" key="3">
    <source>
        <dbReference type="Proteomes" id="UP001295423"/>
    </source>
</evidence>
<evidence type="ECO:0000256" key="1">
    <source>
        <dbReference type="SAM" id="SignalP"/>
    </source>
</evidence>
<feature type="signal peptide" evidence="1">
    <location>
        <begin position="1"/>
        <end position="16"/>
    </location>
</feature>
<comment type="caution">
    <text evidence="2">The sequence shown here is derived from an EMBL/GenBank/DDBJ whole genome shotgun (WGS) entry which is preliminary data.</text>
</comment>
<name>A0AAD2CT91_9STRA</name>